<reference evidence="4" key="1">
    <citation type="submission" date="2017-02" db="EMBL/GenBank/DDBJ databases">
        <authorList>
            <person name="Varghese N."/>
            <person name="Submissions S."/>
        </authorList>
    </citation>
    <scope>NUCLEOTIDE SEQUENCE [LARGE SCALE GENOMIC DNA]</scope>
    <source>
        <strain evidence="4">DSM 24091</strain>
    </source>
</reference>
<dbReference type="Pfam" id="PF10091">
    <property type="entry name" value="Glycoamylase"/>
    <property type="match status" value="1"/>
</dbReference>
<keyword evidence="1" id="KW-0732">Signal</keyword>
<feature type="domain" description="Glycoamylase-like" evidence="2">
    <location>
        <begin position="635"/>
        <end position="717"/>
    </location>
</feature>
<dbReference type="Gene3D" id="1.50.10.140">
    <property type="match status" value="1"/>
</dbReference>
<dbReference type="STRING" id="1513896.SAMN05660841_00999"/>
<name>A0A1T5C002_9SPHI</name>
<feature type="chain" id="PRO_5012730314" description="Glycoamylase-like domain-containing protein" evidence="1">
    <location>
        <begin position="21"/>
        <end position="735"/>
    </location>
</feature>
<protein>
    <recommendedName>
        <fullName evidence="2">Glycoamylase-like domain-containing protein</fullName>
    </recommendedName>
</protein>
<dbReference type="OrthoDB" id="5937621at2"/>
<dbReference type="InterPro" id="IPR019282">
    <property type="entry name" value="Glycoamylase-like_cons_dom"/>
</dbReference>
<evidence type="ECO:0000313" key="3">
    <source>
        <dbReference type="EMBL" id="SKB52952.1"/>
    </source>
</evidence>
<feature type="signal peptide" evidence="1">
    <location>
        <begin position="1"/>
        <end position="20"/>
    </location>
</feature>
<proteinExistence type="predicted"/>
<evidence type="ECO:0000313" key="4">
    <source>
        <dbReference type="Proteomes" id="UP000190150"/>
    </source>
</evidence>
<evidence type="ECO:0000259" key="2">
    <source>
        <dbReference type="Pfam" id="PF10091"/>
    </source>
</evidence>
<accession>A0A1T5C002</accession>
<sequence length="735" mass="83948">MKEFGLLIVFLFRLSSSVWADTYPEVVFDNSLVKGSYAKSRVQYAGASWVENVNGHLLVSDTLFFTPGNALSLRYLSAIEGHWDVNIRYSRQKYHYRFSNTDYLSVRMYVKSEFTGVKDLPRLYISQKNTVSDTLDVSKYIDDFEIGKWVQIKIPTKDFNIVNTDEPINGIHMIQHATSKDIHHVFIDQIEFLPGKYSEVKLGSKAVLTDAVAYDRIVHLKWQLPLTPSIRYIKIYRSEDGQVFKPIGMRPVQMQSSLDVVPVIGQKYFYKITWMDYNYEESLFSTIKEASTKKLDDNALLDLIQMAHVNYFVENFDINSGMYMPYRSKDKAVVSTKETANAILALLIGAERKFIAKQVVLNRISKIAYFLLRSQNKYGVFPAYFDGRKGLPEYRRGFSSYDVNGTASVIEALLIARQYFSDDNDTEKDLRSRITALYDRVDWQRLVVDDKSNILRSKLSLMEDEKSGGANSTTLLSGTNDAINTYILAIGASKHPLPASVYANAVYNTFNTYRYEALEELDTDIYADSLVHEDLSSGRAEVIQVDSVTKFSVLQPSTKFGVYLPMGEPTGSLMDLYKPFLTIEPKILNDSITDWNEVLASYVHYVKRRDNELGVGTTDSDIWGFYQHRDSVGNYRINPAIAPSSIIADPELGIASLLALYGQYGHILFTEYGFRSWLDLRNNDVSDEYLALNQGAIAVMLENAKTGFIWELYKEIPELKKARRELFLKDEEQNN</sequence>
<dbReference type="Proteomes" id="UP000190150">
    <property type="component" value="Unassembled WGS sequence"/>
</dbReference>
<dbReference type="AlphaFoldDB" id="A0A1T5C002"/>
<dbReference type="RefSeq" id="WP_079641797.1">
    <property type="nucleotide sequence ID" value="NZ_FUZF01000003.1"/>
</dbReference>
<organism evidence="3 4">
    <name type="scientific">Sphingobacterium nematocida</name>
    <dbReference type="NCBI Taxonomy" id="1513896"/>
    <lineage>
        <taxon>Bacteria</taxon>
        <taxon>Pseudomonadati</taxon>
        <taxon>Bacteroidota</taxon>
        <taxon>Sphingobacteriia</taxon>
        <taxon>Sphingobacteriales</taxon>
        <taxon>Sphingobacteriaceae</taxon>
        <taxon>Sphingobacterium</taxon>
    </lineage>
</organism>
<keyword evidence="4" id="KW-1185">Reference proteome</keyword>
<gene>
    <name evidence="3" type="ORF">SAMN05660841_00999</name>
</gene>
<dbReference type="EMBL" id="FUZF01000003">
    <property type="protein sequence ID" value="SKB52952.1"/>
    <property type="molecule type" value="Genomic_DNA"/>
</dbReference>
<evidence type="ECO:0000256" key="1">
    <source>
        <dbReference type="SAM" id="SignalP"/>
    </source>
</evidence>